<keyword evidence="7" id="KW-0547">Nucleotide-binding</keyword>
<keyword evidence="13" id="KW-1185">Reference proteome</keyword>
<evidence type="ECO:0000256" key="10">
    <source>
        <dbReference type="ARBA" id="ARBA00024908"/>
    </source>
</evidence>
<evidence type="ECO:0000256" key="7">
    <source>
        <dbReference type="ARBA" id="ARBA00022741"/>
    </source>
</evidence>
<organism evidence="12 13">
    <name type="scientific">Actinomycetospora endophytica</name>
    <dbReference type="NCBI Taxonomy" id="2291215"/>
    <lineage>
        <taxon>Bacteria</taxon>
        <taxon>Bacillati</taxon>
        <taxon>Actinomycetota</taxon>
        <taxon>Actinomycetes</taxon>
        <taxon>Pseudonocardiales</taxon>
        <taxon>Pseudonocardiaceae</taxon>
        <taxon>Actinomycetospora</taxon>
    </lineage>
</organism>
<evidence type="ECO:0000256" key="8">
    <source>
        <dbReference type="ARBA" id="ARBA00022840"/>
    </source>
</evidence>
<comment type="similarity">
    <text evidence="2">Belongs to the TsaE family.</text>
</comment>
<accession>A0ABS8PG04</accession>
<gene>
    <name evidence="12" type="primary">tsaE</name>
    <name evidence="12" type="ORF">LQ327_26535</name>
</gene>
<dbReference type="NCBIfam" id="TIGR00150">
    <property type="entry name" value="T6A_YjeE"/>
    <property type="match status" value="1"/>
</dbReference>
<evidence type="ECO:0000256" key="5">
    <source>
        <dbReference type="ARBA" id="ARBA00022694"/>
    </source>
</evidence>
<evidence type="ECO:0000256" key="11">
    <source>
        <dbReference type="ARBA" id="ARBA00032441"/>
    </source>
</evidence>
<reference evidence="12 13" key="1">
    <citation type="submission" date="2021-11" db="EMBL/GenBank/DDBJ databases">
        <title>Draft genome sequence of Actinomycetospora sp. SF1 isolated from the rhizosphere soil.</title>
        <authorList>
            <person name="Duangmal K."/>
            <person name="Chantavorakit T."/>
        </authorList>
    </citation>
    <scope>NUCLEOTIDE SEQUENCE [LARGE SCALE GENOMIC DNA]</scope>
    <source>
        <strain evidence="12 13">TBRC 5722</strain>
    </source>
</reference>
<dbReference type="SUPFAM" id="SSF52540">
    <property type="entry name" value="P-loop containing nucleoside triphosphate hydrolases"/>
    <property type="match status" value="1"/>
</dbReference>
<evidence type="ECO:0000256" key="1">
    <source>
        <dbReference type="ARBA" id="ARBA00004496"/>
    </source>
</evidence>
<dbReference type="RefSeq" id="WP_230738827.1">
    <property type="nucleotide sequence ID" value="NZ_JAJNDB010000007.1"/>
</dbReference>
<keyword evidence="4" id="KW-0963">Cytoplasm</keyword>
<dbReference type="PANTHER" id="PTHR33540:SF2">
    <property type="entry name" value="TRNA THREONYLCARBAMOYLADENOSINE BIOSYNTHESIS PROTEIN TSAE"/>
    <property type="match status" value="1"/>
</dbReference>
<dbReference type="EMBL" id="JAJNDB010000007">
    <property type="protein sequence ID" value="MCD2196933.1"/>
    <property type="molecule type" value="Genomic_DNA"/>
</dbReference>
<dbReference type="InterPro" id="IPR003442">
    <property type="entry name" value="T6A_TsaE"/>
</dbReference>
<name>A0ABS8PG04_9PSEU</name>
<protein>
    <recommendedName>
        <fullName evidence="3">tRNA threonylcarbamoyladenosine biosynthesis protein TsaE</fullName>
    </recommendedName>
    <alternativeName>
        <fullName evidence="11">t(6)A37 threonylcarbamoyladenosine biosynthesis protein TsaE</fullName>
    </alternativeName>
</protein>
<keyword evidence="9" id="KW-0460">Magnesium</keyword>
<comment type="caution">
    <text evidence="12">The sequence shown here is derived from an EMBL/GenBank/DDBJ whole genome shotgun (WGS) entry which is preliminary data.</text>
</comment>
<evidence type="ECO:0000256" key="3">
    <source>
        <dbReference type="ARBA" id="ARBA00019010"/>
    </source>
</evidence>
<evidence type="ECO:0000313" key="13">
    <source>
        <dbReference type="Proteomes" id="UP001199469"/>
    </source>
</evidence>
<sequence>MEKQVSAHETVRRVEGTEGTARVAADLAPHLHAGDAVLLTGDLAAGKTTFVSALVAALGSDAAVSSPTFSLAQFYATPGPRVLHVDTYRLADLTEFRDLGLDEYLDEVIALVEWGALVTSEFVDPLYVHLATRPDDASAREITMRGGARWAPVLDAVAAGTSTARSPE</sequence>
<comment type="function">
    <text evidence="10">Required for the formation of a threonylcarbamoyl group on adenosine at position 37 (t(6)A37) in tRNAs that read codons beginning with adenine. Is involved in the transfer of the threonylcarbamoyl moiety of threonylcarbamoyl-AMP (TC-AMP) to the N6 group of A37, together with TsaD and TsaB. TsaE seems to play an indirect role in the t(6)A biosynthesis pathway, possibly in regulating the core enzymatic function of TsaD.</text>
</comment>
<evidence type="ECO:0000313" key="12">
    <source>
        <dbReference type="EMBL" id="MCD2196933.1"/>
    </source>
</evidence>
<keyword evidence="6" id="KW-0479">Metal-binding</keyword>
<dbReference type="InterPro" id="IPR027417">
    <property type="entry name" value="P-loop_NTPase"/>
</dbReference>
<dbReference type="PANTHER" id="PTHR33540">
    <property type="entry name" value="TRNA THREONYLCARBAMOYLADENOSINE BIOSYNTHESIS PROTEIN TSAE"/>
    <property type="match status" value="1"/>
</dbReference>
<comment type="subcellular location">
    <subcellularLocation>
        <location evidence="1">Cytoplasm</location>
    </subcellularLocation>
</comment>
<dbReference type="Pfam" id="PF02367">
    <property type="entry name" value="TsaE"/>
    <property type="match status" value="1"/>
</dbReference>
<dbReference type="Proteomes" id="UP001199469">
    <property type="component" value="Unassembled WGS sequence"/>
</dbReference>
<dbReference type="Gene3D" id="3.40.50.300">
    <property type="entry name" value="P-loop containing nucleotide triphosphate hydrolases"/>
    <property type="match status" value="1"/>
</dbReference>
<evidence type="ECO:0000256" key="4">
    <source>
        <dbReference type="ARBA" id="ARBA00022490"/>
    </source>
</evidence>
<evidence type="ECO:0000256" key="2">
    <source>
        <dbReference type="ARBA" id="ARBA00007599"/>
    </source>
</evidence>
<keyword evidence="8" id="KW-0067">ATP-binding</keyword>
<evidence type="ECO:0000256" key="6">
    <source>
        <dbReference type="ARBA" id="ARBA00022723"/>
    </source>
</evidence>
<evidence type="ECO:0000256" key="9">
    <source>
        <dbReference type="ARBA" id="ARBA00022842"/>
    </source>
</evidence>
<keyword evidence="5" id="KW-0819">tRNA processing</keyword>
<proteinExistence type="inferred from homology"/>